<name>A0AAQ3RQ89_VIGMU</name>
<evidence type="ECO:0000313" key="1">
    <source>
        <dbReference type="EMBL" id="WVZ03774.1"/>
    </source>
</evidence>
<reference evidence="1 2" key="1">
    <citation type="journal article" date="2023" name="Life. Sci Alliance">
        <title>Evolutionary insights into 3D genome organization and epigenetic landscape of Vigna mungo.</title>
        <authorList>
            <person name="Junaid A."/>
            <person name="Singh B."/>
            <person name="Bhatia S."/>
        </authorList>
    </citation>
    <scope>NUCLEOTIDE SEQUENCE [LARGE SCALE GENOMIC DNA]</scope>
    <source>
        <strain evidence="1">Urdbean</strain>
    </source>
</reference>
<protein>
    <submittedName>
        <fullName evidence="1">Uncharacterized protein</fullName>
    </submittedName>
</protein>
<gene>
    <name evidence="1" type="ORF">V8G54_024580</name>
</gene>
<dbReference type="Proteomes" id="UP001374535">
    <property type="component" value="Chromosome 7"/>
</dbReference>
<proteinExistence type="predicted"/>
<evidence type="ECO:0000313" key="2">
    <source>
        <dbReference type="Proteomes" id="UP001374535"/>
    </source>
</evidence>
<keyword evidence="2" id="KW-1185">Reference proteome</keyword>
<dbReference type="AlphaFoldDB" id="A0AAQ3RQ89"/>
<accession>A0AAQ3RQ89</accession>
<dbReference type="EMBL" id="CP144694">
    <property type="protein sequence ID" value="WVZ03774.1"/>
    <property type="molecule type" value="Genomic_DNA"/>
</dbReference>
<sequence>MVVRQVSRGSDGGEDGKDARHMLIVRLVVLMVRVLGIKRVLVLLVEMKKVLSTHPDNKIGSSALRQVGFVFQGNTYIHCDDMGNLEDEDDDQEMDDAQDEARTICISISQGVDDGVHTLEGLVQPLDADDSDE</sequence>
<organism evidence="1 2">
    <name type="scientific">Vigna mungo</name>
    <name type="common">Black gram</name>
    <name type="synonym">Phaseolus mungo</name>
    <dbReference type="NCBI Taxonomy" id="3915"/>
    <lineage>
        <taxon>Eukaryota</taxon>
        <taxon>Viridiplantae</taxon>
        <taxon>Streptophyta</taxon>
        <taxon>Embryophyta</taxon>
        <taxon>Tracheophyta</taxon>
        <taxon>Spermatophyta</taxon>
        <taxon>Magnoliopsida</taxon>
        <taxon>eudicotyledons</taxon>
        <taxon>Gunneridae</taxon>
        <taxon>Pentapetalae</taxon>
        <taxon>rosids</taxon>
        <taxon>fabids</taxon>
        <taxon>Fabales</taxon>
        <taxon>Fabaceae</taxon>
        <taxon>Papilionoideae</taxon>
        <taxon>50 kb inversion clade</taxon>
        <taxon>NPAAA clade</taxon>
        <taxon>indigoferoid/millettioid clade</taxon>
        <taxon>Phaseoleae</taxon>
        <taxon>Vigna</taxon>
    </lineage>
</organism>